<evidence type="ECO:0000256" key="5">
    <source>
        <dbReference type="ARBA" id="ARBA00022840"/>
    </source>
</evidence>
<evidence type="ECO:0000256" key="7">
    <source>
        <dbReference type="ARBA" id="ARBA00047984"/>
    </source>
</evidence>
<dbReference type="InterPro" id="IPR011545">
    <property type="entry name" value="DEAD/DEAH_box_helicase_dom"/>
</dbReference>
<dbReference type="InterPro" id="IPR014014">
    <property type="entry name" value="RNA_helicase_DEAD_Q_motif"/>
</dbReference>
<gene>
    <name evidence="14" type="ORF">CPB83DRAFT_890679</name>
</gene>
<keyword evidence="15" id="KW-1185">Reference proteome</keyword>
<dbReference type="SUPFAM" id="SSF52540">
    <property type="entry name" value="P-loop containing nucleoside triphosphate hydrolases"/>
    <property type="match status" value="1"/>
</dbReference>
<proteinExistence type="inferred from homology"/>
<evidence type="ECO:0000256" key="2">
    <source>
        <dbReference type="ARBA" id="ARBA00022741"/>
    </source>
</evidence>
<evidence type="ECO:0000259" key="12">
    <source>
        <dbReference type="PROSITE" id="PS51194"/>
    </source>
</evidence>
<evidence type="ECO:0000259" key="13">
    <source>
        <dbReference type="PROSITE" id="PS51195"/>
    </source>
</evidence>
<dbReference type="Pfam" id="PF00271">
    <property type="entry name" value="Helicase_C"/>
    <property type="match status" value="1"/>
</dbReference>
<keyword evidence="5 9" id="KW-0067">ATP-binding</keyword>
<dbReference type="FunFam" id="3.40.50.300:FF:000849">
    <property type="entry name" value="ATP-dependent RNA helicase DBP5"/>
    <property type="match status" value="1"/>
</dbReference>
<keyword evidence="3 9" id="KW-0378">Hydrolase</keyword>
<dbReference type="GO" id="GO:0005524">
    <property type="term" value="F:ATP binding"/>
    <property type="evidence" value="ECO:0007669"/>
    <property type="project" value="UniProtKB-KW"/>
</dbReference>
<dbReference type="CDD" id="cd17963">
    <property type="entry name" value="DEADc_DDX19_DDX25"/>
    <property type="match status" value="1"/>
</dbReference>
<reference evidence="14" key="1">
    <citation type="submission" date="2020-11" db="EMBL/GenBank/DDBJ databases">
        <authorList>
            <consortium name="DOE Joint Genome Institute"/>
            <person name="Ahrendt S."/>
            <person name="Riley R."/>
            <person name="Andreopoulos W."/>
            <person name="Labutti K."/>
            <person name="Pangilinan J."/>
            <person name="Ruiz-Duenas F.J."/>
            <person name="Barrasa J.M."/>
            <person name="Sanchez-Garcia M."/>
            <person name="Camarero S."/>
            <person name="Miyauchi S."/>
            <person name="Serrano A."/>
            <person name="Linde D."/>
            <person name="Babiker R."/>
            <person name="Drula E."/>
            <person name="Ayuso-Fernandez I."/>
            <person name="Pacheco R."/>
            <person name="Padilla G."/>
            <person name="Ferreira P."/>
            <person name="Barriuso J."/>
            <person name="Kellner H."/>
            <person name="Castanera R."/>
            <person name="Alfaro M."/>
            <person name="Ramirez L."/>
            <person name="Pisabarro A.G."/>
            <person name="Kuo A."/>
            <person name="Tritt A."/>
            <person name="Lipzen A."/>
            <person name="He G."/>
            <person name="Yan M."/>
            <person name="Ng V."/>
            <person name="Cullen D."/>
            <person name="Martin F."/>
            <person name="Rosso M.-N."/>
            <person name="Henrissat B."/>
            <person name="Hibbett D."/>
            <person name="Martinez A.T."/>
            <person name="Grigoriev I.V."/>
        </authorList>
    </citation>
    <scope>NUCLEOTIDE SEQUENCE</scope>
    <source>
        <strain evidence="14">CBS 506.95</strain>
    </source>
</reference>
<protein>
    <recommendedName>
        <fullName evidence="1">RNA helicase</fullName>
        <ecNumber evidence="1">3.6.4.13</ecNumber>
    </recommendedName>
</protein>
<dbReference type="PROSITE" id="PS51192">
    <property type="entry name" value="HELICASE_ATP_BIND_1"/>
    <property type="match status" value="1"/>
</dbReference>
<evidence type="ECO:0000256" key="3">
    <source>
        <dbReference type="ARBA" id="ARBA00022801"/>
    </source>
</evidence>
<dbReference type="PANTHER" id="PTHR47958">
    <property type="entry name" value="ATP-DEPENDENT RNA HELICASE DBP3"/>
    <property type="match status" value="1"/>
</dbReference>
<dbReference type="InterPro" id="IPR027417">
    <property type="entry name" value="P-loop_NTPase"/>
</dbReference>
<dbReference type="SMART" id="SM00487">
    <property type="entry name" value="DEXDc"/>
    <property type="match status" value="1"/>
</dbReference>
<dbReference type="GO" id="GO:0003723">
    <property type="term" value="F:RNA binding"/>
    <property type="evidence" value="ECO:0007669"/>
    <property type="project" value="UniProtKB-KW"/>
</dbReference>
<keyword evidence="4 9" id="KW-0347">Helicase</keyword>
<feature type="domain" description="Helicase C-terminal" evidence="12">
    <location>
        <begin position="282"/>
        <end position="456"/>
    </location>
</feature>
<name>A0A9P6JSY1_9AGAR</name>
<dbReference type="PROSITE" id="PS00039">
    <property type="entry name" value="DEAD_ATP_HELICASE"/>
    <property type="match status" value="1"/>
</dbReference>
<dbReference type="InterPro" id="IPR014001">
    <property type="entry name" value="Helicase_ATP-bd"/>
</dbReference>
<dbReference type="PROSITE" id="PS51195">
    <property type="entry name" value="Q_MOTIF"/>
    <property type="match status" value="1"/>
</dbReference>
<feature type="domain" description="Helicase ATP-binding" evidence="11">
    <location>
        <begin position="102"/>
        <end position="271"/>
    </location>
</feature>
<evidence type="ECO:0000256" key="6">
    <source>
        <dbReference type="ARBA" id="ARBA00022884"/>
    </source>
</evidence>
<accession>A0A9P6JSY1</accession>
<feature type="short sequence motif" description="Q motif" evidence="8">
    <location>
        <begin position="69"/>
        <end position="97"/>
    </location>
</feature>
<sequence length="465" mass="51980">MSVALTKDDEGFITPAVPAASTSDAPEGSASTAAVPPHGNSELFASTFEVSVTLADQQVNPNSPLYSVKTFQELGMRPELLKGIFSMGFDKPSKIQEKALPLLLADPPTNMIGQSQSGTGKTAAFVLTMLSRVNYDLNKPQALCLAPSRELARQIMSVVTSMGKYTNVQTEYAIKDNLPKDATNISAQIIIGTPGTMMDLIRRKVLDVSEVKVFVLDEADNMLDQDGLGDQTLRVKNLLPRTGIQIILFSATFPDHVRNFASKFAPKANKIELQKEELSVENIRQFYMDCRNEEHKYDILVSLYQLLTIGQSIIFCQHRHTADRISQRMTAEGHKVASLHGAKDAGERDAIIDRFREGREKVLITTNVIARGIDILQVNMVVNYDLPLMNERIKGADERPDIETYIHRIGRTGRFGRKGISINFVHDKKTWLQMEQIEKALGRKIMRIETNDLDEMEEKMKQALK</sequence>
<dbReference type="GO" id="GO:0016787">
    <property type="term" value="F:hydrolase activity"/>
    <property type="evidence" value="ECO:0007669"/>
    <property type="project" value="UniProtKB-KW"/>
</dbReference>
<evidence type="ECO:0000256" key="1">
    <source>
        <dbReference type="ARBA" id="ARBA00012552"/>
    </source>
</evidence>
<dbReference type="AlphaFoldDB" id="A0A9P6JSY1"/>
<evidence type="ECO:0000256" key="8">
    <source>
        <dbReference type="PROSITE-ProRule" id="PRU00552"/>
    </source>
</evidence>
<feature type="region of interest" description="Disordered" evidence="10">
    <location>
        <begin position="14"/>
        <end position="36"/>
    </location>
</feature>
<dbReference type="EC" id="3.6.4.13" evidence="1"/>
<evidence type="ECO:0000256" key="10">
    <source>
        <dbReference type="SAM" id="MobiDB-lite"/>
    </source>
</evidence>
<keyword evidence="2 9" id="KW-0547">Nucleotide-binding</keyword>
<dbReference type="InterPro" id="IPR001650">
    <property type="entry name" value="Helicase_C-like"/>
</dbReference>
<dbReference type="GO" id="GO:0003724">
    <property type="term" value="F:RNA helicase activity"/>
    <property type="evidence" value="ECO:0007669"/>
    <property type="project" value="UniProtKB-EC"/>
</dbReference>
<evidence type="ECO:0000256" key="9">
    <source>
        <dbReference type="RuleBase" id="RU000492"/>
    </source>
</evidence>
<comment type="caution">
    <text evidence="14">The sequence shown here is derived from an EMBL/GenBank/DDBJ whole genome shotgun (WGS) entry which is preliminary data.</text>
</comment>
<evidence type="ECO:0000313" key="14">
    <source>
        <dbReference type="EMBL" id="KAF9532472.1"/>
    </source>
</evidence>
<feature type="domain" description="DEAD-box RNA helicase Q" evidence="13">
    <location>
        <begin position="69"/>
        <end position="97"/>
    </location>
</feature>
<evidence type="ECO:0000256" key="4">
    <source>
        <dbReference type="ARBA" id="ARBA00022806"/>
    </source>
</evidence>
<dbReference type="Pfam" id="PF00270">
    <property type="entry name" value="DEAD"/>
    <property type="match status" value="1"/>
</dbReference>
<dbReference type="Proteomes" id="UP000807306">
    <property type="component" value="Unassembled WGS sequence"/>
</dbReference>
<dbReference type="SMART" id="SM00490">
    <property type="entry name" value="HELICc"/>
    <property type="match status" value="1"/>
</dbReference>
<comment type="catalytic activity">
    <reaction evidence="7">
        <text>ATP + H2O = ADP + phosphate + H(+)</text>
        <dbReference type="Rhea" id="RHEA:13065"/>
        <dbReference type="ChEBI" id="CHEBI:15377"/>
        <dbReference type="ChEBI" id="CHEBI:15378"/>
        <dbReference type="ChEBI" id="CHEBI:30616"/>
        <dbReference type="ChEBI" id="CHEBI:43474"/>
        <dbReference type="ChEBI" id="CHEBI:456216"/>
        <dbReference type="EC" id="3.6.4.13"/>
    </reaction>
</comment>
<dbReference type="OrthoDB" id="10265785at2759"/>
<comment type="similarity">
    <text evidence="9">Belongs to the DEAD box helicase family.</text>
</comment>
<dbReference type="Gene3D" id="3.40.50.300">
    <property type="entry name" value="P-loop containing nucleotide triphosphate hydrolases"/>
    <property type="match status" value="2"/>
</dbReference>
<dbReference type="EMBL" id="MU157831">
    <property type="protein sequence ID" value="KAF9532472.1"/>
    <property type="molecule type" value="Genomic_DNA"/>
</dbReference>
<feature type="compositionally biased region" description="Polar residues" evidence="10">
    <location>
        <begin position="20"/>
        <end position="32"/>
    </location>
</feature>
<keyword evidence="6" id="KW-0694">RNA-binding</keyword>
<evidence type="ECO:0000313" key="15">
    <source>
        <dbReference type="Proteomes" id="UP000807306"/>
    </source>
</evidence>
<dbReference type="CDD" id="cd18787">
    <property type="entry name" value="SF2_C_DEAD"/>
    <property type="match status" value="1"/>
</dbReference>
<dbReference type="InterPro" id="IPR000629">
    <property type="entry name" value="RNA-helicase_DEAD-box_CS"/>
</dbReference>
<dbReference type="PROSITE" id="PS51194">
    <property type="entry name" value="HELICASE_CTER"/>
    <property type="match status" value="1"/>
</dbReference>
<organism evidence="14 15">
    <name type="scientific">Crepidotus variabilis</name>
    <dbReference type="NCBI Taxonomy" id="179855"/>
    <lineage>
        <taxon>Eukaryota</taxon>
        <taxon>Fungi</taxon>
        <taxon>Dikarya</taxon>
        <taxon>Basidiomycota</taxon>
        <taxon>Agaricomycotina</taxon>
        <taxon>Agaricomycetes</taxon>
        <taxon>Agaricomycetidae</taxon>
        <taxon>Agaricales</taxon>
        <taxon>Agaricineae</taxon>
        <taxon>Crepidotaceae</taxon>
        <taxon>Crepidotus</taxon>
    </lineage>
</organism>
<evidence type="ECO:0000259" key="11">
    <source>
        <dbReference type="PROSITE" id="PS51192"/>
    </source>
</evidence>